<dbReference type="EMBL" id="JARBDR010000793">
    <property type="protein sequence ID" value="KAJ8307460.1"/>
    <property type="molecule type" value="Genomic_DNA"/>
</dbReference>
<dbReference type="PANTHER" id="PTHR47161:SF1">
    <property type="entry name" value="LYMPHOID-SPECIFIC HELICASE"/>
    <property type="match status" value="1"/>
</dbReference>
<proteinExistence type="predicted"/>
<feature type="domain" description="SNF2 N-terminal" evidence="3">
    <location>
        <begin position="1"/>
        <end position="58"/>
    </location>
</feature>
<name>A0ABQ9EQN0_TEGGR</name>
<evidence type="ECO:0000259" key="4">
    <source>
        <dbReference type="Pfam" id="PF00271"/>
    </source>
</evidence>
<evidence type="ECO:0000313" key="5">
    <source>
        <dbReference type="EMBL" id="KAJ8307460.1"/>
    </source>
</evidence>
<dbReference type="Proteomes" id="UP001217089">
    <property type="component" value="Unassembled WGS sequence"/>
</dbReference>
<gene>
    <name evidence="5" type="ORF">KUTeg_015544</name>
</gene>
<comment type="caution">
    <text evidence="5">The sequence shown here is derived from an EMBL/GenBank/DDBJ whole genome shotgun (WGS) entry which is preliminary data.</text>
</comment>
<dbReference type="InterPro" id="IPR001650">
    <property type="entry name" value="Helicase_C-like"/>
</dbReference>
<evidence type="ECO:0000256" key="1">
    <source>
        <dbReference type="ARBA" id="ARBA00022801"/>
    </source>
</evidence>
<dbReference type="Gene3D" id="3.40.50.300">
    <property type="entry name" value="P-loop containing nucleotide triphosphate hydrolases"/>
    <property type="match status" value="2"/>
</dbReference>
<feature type="compositionally biased region" description="Polar residues" evidence="2">
    <location>
        <begin position="232"/>
        <end position="244"/>
    </location>
</feature>
<accession>A0ABQ9EQN0</accession>
<reference evidence="5 6" key="1">
    <citation type="submission" date="2022-12" db="EMBL/GenBank/DDBJ databases">
        <title>Chromosome-level genome of Tegillarca granosa.</title>
        <authorList>
            <person name="Kim J."/>
        </authorList>
    </citation>
    <scope>NUCLEOTIDE SEQUENCE [LARGE SCALE GENOMIC DNA]</scope>
    <source>
        <strain evidence="5">Teg-2019</strain>
        <tissue evidence="5">Adductor muscle</tissue>
    </source>
</reference>
<keyword evidence="6" id="KW-1185">Reference proteome</keyword>
<dbReference type="CDD" id="cd18793">
    <property type="entry name" value="SF2_C_SNF"/>
    <property type="match status" value="1"/>
</dbReference>
<organism evidence="5 6">
    <name type="scientific">Tegillarca granosa</name>
    <name type="common">Malaysian cockle</name>
    <name type="synonym">Anadara granosa</name>
    <dbReference type="NCBI Taxonomy" id="220873"/>
    <lineage>
        <taxon>Eukaryota</taxon>
        <taxon>Metazoa</taxon>
        <taxon>Spiralia</taxon>
        <taxon>Lophotrochozoa</taxon>
        <taxon>Mollusca</taxon>
        <taxon>Bivalvia</taxon>
        <taxon>Autobranchia</taxon>
        <taxon>Pteriomorphia</taxon>
        <taxon>Arcoida</taxon>
        <taxon>Arcoidea</taxon>
        <taxon>Arcidae</taxon>
        <taxon>Tegillarca</taxon>
    </lineage>
</organism>
<dbReference type="Pfam" id="PF00176">
    <property type="entry name" value="SNF2-rel_dom"/>
    <property type="match status" value="1"/>
</dbReference>
<dbReference type="PANTHER" id="PTHR47161">
    <property type="entry name" value="LYMPHOID-SPECIFIC HELICASE"/>
    <property type="match status" value="1"/>
</dbReference>
<sequence>MLRRLKADVDLKIPPKKEILVYAPLTKLQQDFYQATVDKSILKVIEEKNLRKCCNHPYLLEYPLTESGDYKIDEDVIKSCGKMLLLDKMCKELKAGGHKMSSFNSDPELFMFLLSTRAGGLGINLTGADTVIIYDSDWNFNTSLKPLSPQELLDLLKSTDYKQAMKGDRSVVSKEDLERLLDRSDLYDIWSKTSGTEKVNPRKKSSKNKIKKEVQGVFKVIDEEGGEKMALQSETDTSKPLNNE</sequence>
<dbReference type="InterPro" id="IPR049730">
    <property type="entry name" value="SNF2/RAD54-like_C"/>
</dbReference>
<protein>
    <recommendedName>
        <fullName evidence="7">SNF2 N-terminal domain-containing protein</fullName>
    </recommendedName>
</protein>
<evidence type="ECO:0000259" key="3">
    <source>
        <dbReference type="Pfam" id="PF00176"/>
    </source>
</evidence>
<dbReference type="Pfam" id="PF00271">
    <property type="entry name" value="Helicase_C"/>
    <property type="match status" value="1"/>
</dbReference>
<feature type="domain" description="Helicase C-terminal" evidence="4">
    <location>
        <begin position="99"/>
        <end position="159"/>
    </location>
</feature>
<evidence type="ECO:0000256" key="2">
    <source>
        <dbReference type="SAM" id="MobiDB-lite"/>
    </source>
</evidence>
<dbReference type="SUPFAM" id="SSF52540">
    <property type="entry name" value="P-loop containing nucleoside triphosphate hydrolases"/>
    <property type="match status" value="1"/>
</dbReference>
<dbReference type="InterPro" id="IPR000330">
    <property type="entry name" value="SNF2_N"/>
</dbReference>
<dbReference type="InterPro" id="IPR027417">
    <property type="entry name" value="P-loop_NTPase"/>
</dbReference>
<evidence type="ECO:0000313" key="6">
    <source>
        <dbReference type="Proteomes" id="UP001217089"/>
    </source>
</evidence>
<feature type="region of interest" description="Disordered" evidence="2">
    <location>
        <begin position="225"/>
        <end position="244"/>
    </location>
</feature>
<evidence type="ECO:0008006" key="7">
    <source>
        <dbReference type="Google" id="ProtNLM"/>
    </source>
</evidence>
<keyword evidence="1" id="KW-0378">Hydrolase</keyword>